<comment type="caution">
    <text evidence="3">The sequence shown here is derived from an EMBL/GenBank/DDBJ whole genome shotgun (WGS) entry which is preliminary data.</text>
</comment>
<keyword evidence="4" id="KW-1185">Reference proteome</keyword>
<dbReference type="Pfam" id="PF00903">
    <property type="entry name" value="Glyoxalase"/>
    <property type="match status" value="1"/>
</dbReference>
<dbReference type="PROSITE" id="PS51819">
    <property type="entry name" value="VOC"/>
    <property type="match status" value="1"/>
</dbReference>
<sequence length="165" mass="18499">MDGRTKSLVFQCPHARTRTADGRRSEKHTSLTEGEDNSPMTAELDHLIVPTRDPAESAAFYRRVLGFAHEGRAGPFEILRVGPALTLDLMRQTPHDRMHLAFRLARAEFDRVYRFLCDSGMAFGGGPFDRSRHGPGQTFGAQGMAESLYFDDPDGHNIEVRCYEA</sequence>
<accession>A0A4U5JY80</accession>
<evidence type="ECO:0000313" key="3">
    <source>
        <dbReference type="EMBL" id="TKR33768.1"/>
    </source>
</evidence>
<name>A0A4U5JY80_9GAMM</name>
<dbReference type="InterPro" id="IPR004360">
    <property type="entry name" value="Glyas_Fos-R_dOase_dom"/>
</dbReference>
<organism evidence="3 4">
    <name type="scientific">Luteimonas gilva</name>
    <dbReference type="NCBI Taxonomy" id="2572684"/>
    <lineage>
        <taxon>Bacteria</taxon>
        <taxon>Pseudomonadati</taxon>
        <taxon>Pseudomonadota</taxon>
        <taxon>Gammaproteobacteria</taxon>
        <taxon>Lysobacterales</taxon>
        <taxon>Lysobacteraceae</taxon>
        <taxon>Luteimonas</taxon>
    </lineage>
</organism>
<dbReference type="SUPFAM" id="SSF54593">
    <property type="entry name" value="Glyoxalase/Bleomycin resistance protein/Dihydroxybiphenyl dioxygenase"/>
    <property type="match status" value="1"/>
</dbReference>
<feature type="compositionally biased region" description="Basic and acidic residues" evidence="1">
    <location>
        <begin position="18"/>
        <end position="30"/>
    </location>
</feature>
<dbReference type="EMBL" id="SZUA01000001">
    <property type="protein sequence ID" value="TKR33768.1"/>
    <property type="molecule type" value="Genomic_DNA"/>
</dbReference>
<dbReference type="Gene3D" id="3.10.180.10">
    <property type="entry name" value="2,3-Dihydroxybiphenyl 1,2-Dioxygenase, domain 1"/>
    <property type="match status" value="1"/>
</dbReference>
<feature type="region of interest" description="Disordered" evidence="1">
    <location>
        <begin position="15"/>
        <end position="38"/>
    </location>
</feature>
<dbReference type="AlphaFoldDB" id="A0A4U5JY80"/>
<dbReference type="InterPro" id="IPR037523">
    <property type="entry name" value="VOC_core"/>
</dbReference>
<gene>
    <name evidence="3" type="ORF">FCE95_05670</name>
</gene>
<reference evidence="3 4" key="1">
    <citation type="submission" date="2019-04" db="EMBL/GenBank/DDBJ databases">
        <title>Reference strain of H23.</title>
        <authorList>
            <person name="Luo X."/>
        </authorList>
    </citation>
    <scope>NUCLEOTIDE SEQUENCE [LARGE SCALE GENOMIC DNA]</scope>
    <source>
        <strain evidence="3 4">H23</strain>
    </source>
</reference>
<feature type="domain" description="VOC" evidence="2">
    <location>
        <begin position="43"/>
        <end position="163"/>
    </location>
</feature>
<evidence type="ECO:0000256" key="1">
    <source>
        <dbReference type="SAM" id="MobiDB-lite"/>
    </source>
</evidence>
<evidence type="ECO:0000259" key="2">
    <source>
        <dbReference type="PROSITE" id="PS51819"/>
    </source>
</evidence>
<dbReference type="OrthoDB" id="9812656at2"/>
<protein>
    <recommendedName>
        <fullName evidence="2">VOC domain-containing protein</fullName>
    </recommendedName>
</protein>
<evidence type="ECO:0000313" key="4">
    <source>
        <dbReference type="Proteomes" id="UP000308707"/>
    </source>
</evidence>
<dbReference type="InterPro" id="IPR029068">
    <property type="entry name" value="Glyas_Bleomycin-R_OHBP_Dase"/>
</dbReference>
<dbReference type="Proteomes" id="UP000308707">
    <property type="component" value="Unassembled WGS sequence"/>
</dbReference>
<proteinExistence type="predicted"/>